<dbReference type="Gene3D" id="3.60.10.10">
    <property type="entry name" value="Endonuclease/exonuclease/phosphatase"/>
    <property type="match status" value="1"/>
</dbReference>
<evidence type="ECO:0000259" key="2">
    <source>
        <dbReference type="Pfam" id="PF03372"/>
    </source>
</evidence>
<feature type="transmembrane region" description="Helical" evidence="1">
    <location>
        <begin position="7"/>
        <end position="28"/>
    </location>
</feature>
<dbReference type="RefSeq" id="WP_238750332.1">
    <property type="nucleotide sequence ID" value="NZ_CAKLPZ010000001.1"/>
</dbReference>
<dbReference type="PANTHER" id="PTHR14859">
    <property type="entry name" value="CALCOFLUOR WHITE HYPERSENSITIVE PROTEIN PRECURSOR"/>
    <property type="match status" value="1"/>
</dbReference>
<evidence type="ECO:0000313" key="3">
    <source>
        <dbReference type="EMBL" id="CAH1000279.1"/>
    </source>
</evidence>
<dbReference type="Proteomes" id="UP000837803">
    <property type="component" value="Unassembled WGS sequence"/>
</dbReference>
<dbReference type="PANTHER" id="PTHR14859:SF1">
    <property type="entry name" value="PGAP2-INTERACTING PROTEIN"/>
    <property type="match status" value="1"/>
</dbReference>
<keyword evidence="4" id="KW-1185">Reference proteome</keyword>
<dbReference type="InterPro" id="IPR036691">
    <property type="entry name" value="Endo/exonu/phosph_ase_sf"/>
</dbReference>
<dbReference type="InterPro" id="IPR051916">
    <property type="entry name" value="GPI-anchor_lipid_remodeler"/>
</dbReference>
<keyword evidence="1" id="KW-0472">Membrane</keyword>
<gene>
    <name evidence="3" type="ORF">LEM8419_01430</name>
</gene>
<reference evidence="3" key="1">
    <citation type="submission" date="2021-12" db="EMBL/GenBank/DDBJ databases">
        <authorList>
            <person name="Rodrigo-Torres L."/>
            <person name="Arahal R. D."/>
            <person name="Lucena T."/>
        </authorList>
    </citation>
    <scope>NUCLEOTIDE SEQUENCE</scope>
    <source>
        <strain evidence="3">CECT 8419</strain>
    </source>
</reference>
<feature type="domain" description="Endonuclease/exonuclease/phosphatase" evidence="2">
    <location>
        <begin position="61"/>
        <end position="276"/>
    </location>
</feature>
<evidence type="ECO:0000256" key="1">
    <source>
        <dbReference type="SAM" id="Phobius"/>
    </source>
</evidence>
<proteinExistence type="predicted"/>
<keyword evidence="1" id="KW-0812">Transmembrane</keyword>
<protein>
    <recommendedName>
        <fullName evidence="2">Endonuclease/exonuclease/phosphatase domain-containing protein</fullName>
    </recommendedName>
</protein>
<organism evidence="3 4">
    <name type="scientific">Neolewinella maritima</name>
    <dbReference type="NCBI Taxonomy" id="1383882"/>
    <lineage>
        <taxon>Bacteria</taxon>
        <taxon>Pseudomonadati</taxon>
        <taxon>Bacteroidota</taxon>
        <taxon>Saprospiria</taxon>
        <taxon>Saprospirales</taxon>
        <taxon>Lewinellaceae</taxon>
        <taxon>Neolewinella</taxon>
    </lineage>
</organism>
<keyword evidence="1" id="KW-1133">Transmembrane helix</keyword>
<dbReference type="Pfam" id="PF03372">
    <property type="entry name" value="Exo_endo_phos"/>
    <property type="match status" value="1"/>
</dbReference>
<dbReference type="InterPro" id="IPR005135">
    <property type="entry name" value="Endo/exonuclease/phosphatase"/>
</dbReference>
<sequence>MRRTLKIIAWLVVAVVVYVAGILLYGTVTDWQPKGIVALNPQQAPATAPRVITDSLLTLTTWNVGYGGLGAEEYFYYNRGDFFWTDLGRARASRAHVDAYVEGQQLTLQSTRTDFFLLQEVDTASRRSYYTNQLASARKTLPAFAAYYAPNFQTKHVPLPIFQPWDHYGTVQSGLLTLSRFVPVEAERLQLPGEFPWPTKLFQLDRCALRQVFRTAWGKELVIYNVHLSAYDADGSVRRQQMSYLRERALEDQAAGRYVIIGGDWNQLPPGYNWFTLNPTVEETQLPPGISYDFMPPGWSWAYDPTGATVRKSDAAYDRHRSERSLIDFYLTSPDIRLQQLKTIEQDFRYSDHQPVYLEAELLR</sequence>
<accession>A0ABM9AZZ8</accession>
<dbReference type="EMBL" id="CAKLPZ010000001">
    <property type="protein sequence ID" value="CAH1000279.1"/>
    <property type="molecule type" value="Genomic_DNA"/>
</dbReference>
<evidence type="ECO:0000313" key="4">
    <source>
        <dbReference type="Proteomes" id="UP000837803"/>
    </source>
</evidence>
<comment type="caution">
    <text evidence="3">The sequence shown here is derived from an EMBL/GenBank/DDBJ whole genome shotgun (WGS) entry which is preliminary data.</text>
</comment>
<name>A0ABM9AZZ8_9BACT</name>
<dbReference type="SUPFAM" id="SSF56219">
    <property type="entry name" value="DNase I-like"/>
    <property type="match status" value="1"/>
</dbReference>